<evidence type="ECO:0000313" key="3">
    <source>
        <dbReference type="Proteomes" id="UP000193467"/>
    </source>
</evidence>
<feature type="compositionally biased region" description="Polar residues" evidence="1">
    <location>
        <begin position="973"/>
        <end position="993"/>
    </location>
</feature>
<accession>A0A1Y2G472</accession>
<feature type="compositionally biased region" description="Basic residues" evidence="1">
    <location>
        <begin position="258"/>
        <end position="268"/>
    </location>
</feature>
<feature type="region of interest" description="Disordered" evidence="1">
    <location>
        <begin position="495"/>
        <end position="603"/>
    </location>
</feature>
<feature type="compositionally biased region" description="Low complexity" evidence="1">
    <location>
        <begin position="50"/>
        <end position="71"/>
    </location>
</feature>
<feature type="compositionally biased region" description="Polar residues" evidence="1">
    <location>
        <begin position="302"/>
        <end position="312"/>
    </location>
</feature>
<feature type="compositionally biased region" description="Acidic residues" evidence="1">
    <location>
        <begin position="555"/>
        <end position="574"/>
    </location>
</feature>
<feature type="compositionally biased region" description="Pro residues" evidence="1">
    <location>
        <begin position="152"/>
        <end position="165"/>
    </location>
</feature>
<comment type="caution">
    <text evidence="2">The sequence shown here is derived from an EMBL/GenBank/DDBJ whole genome shotgun (WGS) entry which is preliminary data.</text>
</comment>
<reference evidence="2 3" key="1">
    <citation type="submission" date="2016-07" db="EMBL/GenBank/DDBJ databases">
        <title>Pervasive Adenine N6-methylation of Active Genes in Fungi.</title>
        <authorList>
            <consortium name="DOE Joint Genome Institute"/>
            <person name="Mondo S.J."/>
            <person name="Dannebaum R.O."/>
            <person name="Kuo R.C."/>
            <person name="Labutti K."/>
            <person name="Haridas S."/>
            <person name="Kuo A."/>
            <person name="Salamov A."/>
            <person name="Ahrendt S.R."/>
            <person name="Lipzen A."/>
            <person name="Sullivan W."/>
            <person name="Andreopoulos W.B."/>
            <person name="Clum A."/>
            <person name="Lindquist E."/>
            <person name="Daum C."/>
            <person name="Ramamoorthy G.K."/>
            <person name="Gryganskyi A."/>
            <person name="Culley D."/>
            <person name="Magnuson J.K."/>
            <person name="James T.Y."/>
            <person name="O'Malley M.A."/>
            <person name="Stajich J.E."/>
            <person name="Spatafora J.W."/>
            <person name="Visel A."/>
            <person name="Grigoriev I.V."/>
        </authorList>
    </citation>
    <scope>NUCLEOTIDE SEQUENCE [LARGE SCALE GENOMIC DNA]</scope>
    <source>
        <strain evidence="2 3">62-1032</strain>
    </source>
</reference>
<feature type="region of interest" description="Disordered" evidence="1">
    <location>
        <begin position="938"/>
        <end position="995"/>
    </location>
</feature>
<gene>
    <name evidence="2" type="ORF">BCR35DRAFT_7399</name>
</gene>
<feature type="region of interest" description="Disordered" evidence="1">
    <location>
        <begin position="861"/>
        <end position="891"/>
    </location>
</feature>
<feature type="compositionally biased region" description="Low complexity" evidence="1">
    <location>
        <begin position="271"/>
        <end position="288"/>
    </location>
</feature>
<organism evidence="2 3">
    <name type="scientific">Leucosporidium creatinivorum</name>
    <dbReference type="NCBI Taxonomy" id="106004"/>
    <lineage>
        <taxon>Eukaryota</taxon>
        <taxon>Fungi</taxon>
        <taxon>Dikarya</taxon>
        <taxon>Basidiomycota</taxon>
        <taxon>Pucciniomycotina</taxon>
        <taxon>Microbotryomycetes</taxon>
        <taxon>Leucosporidiales</taxon>
        <taxon>Leucosporidium</taxon>
    </lineage>
</organism>
<keyword evidence="3" id="KW-1185">Reference proteome</keyword>
<feature type="compositionally biased region" description="Acidic residues" evidence="1">
    <location>
        <begin position="72"/>
        <end position="85"/>
    </location>
</feature>
<feature type="region of interest" description="Disordered" evidence="1">
    <location>
        <begin position="135"/>
        <end position="399"/>
    </location>
</feature>
<evidence type="ECO:0000256" key="1">
    <source>
        <dbReference type="SAM" id="MobiDB-lite"/>
    </source>
</evidence>
<feature type="compositionally biased region" description="Acidic residues" evidence="1">
    <location>
        <begin position="375"/>
        <end position="393"/>
    </location>
</feature>
<dbReference type="OrthoDB" id="2530067at2759"/>
<sequence length="1016" mass="107292">MATHQNHTHHRHTHSKHGGTPSFEIPTRDHLPPPHREQQKTHQPPPPPAASASTSISNASANAFLVLSSDSDLTEAESTEEEDEPGPPRQGGPSSSKIVVEDVCLVCHGECRCGGANGAAVYVAPTRPQGPLKVRLKMSAPAAPSPARAVAPPLPPLPPLPPPPIASTSAHPYSFEPEPIIDRARRGSSSSANDEYDPRPLKKQKAVSSATGSRKGKAVATSGDASRKRGRPRSQGLDLALGAPTSAVASTSGSGMRKASKPSHKKRDPAHSYSASSSAAAIRAAAPSRMSLRQVLAMSVREATQSANNSENEQTDTPTTTFTAASESKGQEEPLSDVSDLDLLDSDDESIEKAEERALRAEFEKTKSKSAFASESEELTELEEDEDEEDDDAAAGWERHLKETERVRGAALTAAVKSDDHSFEDDVNIAITDLPPTGGLGVVTWSDYDSVDMDDDDDEGGNLAHDFEEELEELLAISEAVVGPVRDDELELGELWFEEMSEMGDDESGSAADDESEEGESSDEDDDDDGQERLLVVDGGWAHQTRSLSGSSAGDSDDSAIYFDDDGDTTDSIDSEDHVRFGIEGPEDEDTDSACSETDYYRDAPGTASLADVQAPTTADLASLPQFLFAADSMMIDLDSFDADPEQALRAAAEGLGVAIEEKKAVAAKASPARPPFKGKSKMIDIVEEDEAGTGTDGESGRTPAMGTFSKKSSGRPQDFNVVVIDGSDNFAPSPFSKVKKNRKRAGELLEGTPSRRVRAASKVSTTSVTDGSISGEVAEISPVLAPATLDFELDDVLNESVLEDDPSPSGSSSDSDAEVADGLQNGSTTPKASTPAPDSTKKASALSDLSRWSRIPIGAFRSSTSRPAPQFPSPVVDNSGRRSRDKSGSNVYLPAASAVLRGSRAVTSLNHTLSSPNVSNNTNKRAIERRMLTSPVFGPVVSTGTVPPLGGAAPSNVDGEKRKGRKKERKTPTNSRQNSPQGRQRSASTASASLRVPTISPFVAAVGLPESAPLF</sequence>
<feature type="compositionally biased region" description="Basic and acidic residues" evidence="1">
    <location>
        <begin position="26"/>
        <end position="40"/>
    </location>
</feature>
<dbReference type="STRING" id="106004.A0A1Y2G472"/>
<name>A0A1Y2G472_9BASI</name>
<feature type="compositionally biased region" description="Basic residues" evidence="1">
    <location>
        <begin position="1"/>
        <end position="17"/>
    </location>
</feature>
<dbReference type="Proteomes" id="UP000193467">
    <property type="component" value="Unassembled WGS sequence"/>
</dbReference>
<dbReference type="AlphaFoldDB" id="A0A1Y2G472"/>
<dbReference type="InParanoid" id="A0A1Y2G472"/>
<feature type="compositionally biased region" description="Acidic residues" evidence="1">
    <location>
        <begin position="339"/>
        <end position="350"/>
    </location>
</feature>
<feature type="region of interest" description="Disordered" evidence="1">
    <location>
        <begin position="1"/>
        <end position="96"/>
    </location>
</feature>
<protein>
    <submittedName>
        <fullName evidence="2">Uncharacterized protein</fullName>
    </submittedName>
</protein>
<feature type="region of interest" description="Disordered" evidence="1">
    <location>
        <begin position="731"/>
        <end position="772"/>
    </location>
</feature>
<feature type="compositionally biased region" description="Polar residues" evidence="1">
    <location>
        <begin position="763"/>
        <end position="772"/>
    </location>
</feature>
<evidence type="ECO:0000313" key="2">
    <source>
        <dbReference type="EMBL" id="ORY92741.1"/>
    </source>
</evidence>
<feature type="compositionally biased region" description="Acidic residues" evidence="1">
    <location>
        <begin position="495"/>
        <end position="530"/>
    </location>
</feature>
<feature type="compositionally biased region" description="Basic and acidic residues" evidence="1">
    <location>
        <begin position="351"/>
        <end position="367"/>
    </location>
</feature>
<proteinExistence type="predicted"/>
<feature type="compositionally biased region" description="Low complexity" evidence="1">
    <location>
        <begin position="139"/>
        <end position="151"/>
    </location>
</feature>
<feature type="region of interest" description="Disordered" evidence="1">
    <location>
        <begin position="691"/>
        <end position="714"/>
    </location>
</feature>
<dbReference type="EMBL" id="MCGR01000001">
    <property type="protein sequence ID" value="ORY92741.1"/>
    <property type="molecule type" value="Genomic_DNA"/>
</dbReference>
<feature type="region of interest" description="Disordered" evidence="1">
    <location>
        <begin position="802"/>
        <end position="848"/>
    </location>
</feature>